<dbReference type="AlphaFoldDB" id="A0AAQ4CNT0"/>
<accession>A0AAQ4CNT0</accession>
<dbReference type="RefSeq" id="WP_229571454.1">
    <property type="nucleotide sequence ID" value="NZ_AP025226.1"/>
</dbReference>
<keyword evidence="1" id="KW-1133">Transmembrane helix</keyword>
<feature type="transmembrane region" description="Helical" evidence="1">
    <location>
        <begin position="155"/>
        <end position="173"/>
    </location>
</feature>
<evidence type="ECO:0000313" key="3">
    <source>
        <dbReference type="Proteomes" id="UP001319921"/>
    </source>
</evidence>
<keyword evidence="1" id="KW-0812">Transmembrane</keyword>
<dbReference type="EMBL" id="AP025226">
    <property type="protein sequence ID" value="BDB97461.1"/>
    <property type="molecule type" value="Genomic_DNA"/>
</dbReference>
<reference evidence="2 3" key="1">
    <citation type="journal article" date="2022" name="Microbiol. Resour. Announc.">
        <title>Complete Genome Sequence of the Hyperthermophilic and Acidophilic Archaeon Saccharolobus caldissimus Strain HS-3T.</title>
        <authorList>
            <person name="Sakai H.D."/>
            <person name="Kurosawa N."/>
        </authorList>
    </citation>
    <scope>NUCLEOTIDE SEQUENCE [LARGE SCALE GENOMIC DNA]</scope>
    <source>
        <strain evidence="2 3">JCM32116</strain>
    </source>
</reference>
<protein>
    <submittedName>
        <fullName evidence="2">Uncharacterized protein</fullName>
    </submittedName>
</protein>
<dbReference type="Proteomes" id="UP001319921">
    <property type="component" value="Chromosome"/>
</dbReference>
<dbReference type="KEGG" id="scas:SACC_04780"/>
<dbReference type="GeneID" id="68865207"/>
<sequence>MARLREETVGWLYTVSGLQERSFPIGIKNVNMKELAVAFPLIMIAIAFAFKNFMISIAALTPVMFVIFYEEKSMDEFQYVYHFMKFYIGDFLAPKEEKKKIQKQPVKINTQIISKYIDHGLLTLGALMALTSLPDVIKIFEFVILPPYTILETELLFGIGTGLAVSETIIFMTKKLKKKK</sequence>
<evidence type="ECO:0000256" key="1">
    <source>
        <dbReference type="SAM" id="Phobius"/>
    </source>
</evidence>
<keyword evidence="3" id="KW-1185">Reference proteome</keyword>
<evidence type="ECO:0000313" key="2">
    <source>
        <dbReference type="EMBL" id="BDB97461.1"/>
    </source>
</evidence>
<name>A0AAQ4CNT0_9CREN</name>
<keyword evidence="1" id="KW-0472">Membrane</keyword>
<proteinExistence type="predicted"/>
<feature type="transmembrane region" description="Helical" evidence="1">
    <location>
        <begin position="41"/>
        <end position="69"/>
    </location>
</feature>
<gene>
    <name evidence="2" type="ORF">SACC_04780</name>
</gene>
<organism evidence="2 3">
    <name type="scientific">Saccharolobus caldissimus</name>
    <dbReference type="NCBI Taxonomy" id="1702097"/>
    <lineage>
        <taxon>Archaea</taxon>
        <taxon>Thermoproteota</taxon>
        <taxon>Thermoprotei</taxon>
        <taxon>Sulfolobales</taxon>
        <taxon>Sulfolobaceae</taxon>
        <taxon>Saccharolobus</taxon>
    </lineage>
</organism>